<feature type="transmembrane region" description="Helical" evidence="1">
    <location>
        <begin position="181"/>
        <end position="205"/>
    </location>
</feature>
<dbReference type="InterPro" id="IPR032834">
    <property type="entry name" value="NatK-like_C"/>
</dbReference>
<feature type="transmembrane region" description="Helical" evidence="1">
    <location>
        <begin position="77"/>
        <end position="100"/>
    </location>
</feature>
<feature type="transmembrane region" description="Helical" evidence="1">
    <location>
        <begin position="112"/>
        <end position="134"/>
    </location>
</feature>
<accession>A0ABS6T9C8</accession>
<proteinExistence type="predicted"/>
<dbReference type="Proteomes" id="UP000774130">
    <property type="component" value="Unassembled WGS sequence"/>
</dbReference>
<feature type="transmembrane region" description="Helical" evidence="1">
    <location>
        <begin position="6"/>
        <end position="23"/>
    </location>
</feature>
<dbReference type="EMBL" id="JAHUZB010000001">
    <property type="protein sequence ID" value="MBV7389499.1"/>
    <property type="molecule type" value="Genomic_DNA"/>
</dbReference>
<evidence type="ECO:0000313" key="3">
    <source>
        <dbReference type="EMBL" id="MBV7389499.1"/>
    </source>
</evidence>
<protein>
    <submittedName>
        <fullName evidence="3">GHKL domain-containing protein</fullName>
    </submittedName>
</protein>
<feature type="domain" description="Sensor histidine kinase NatK-like C-terminal" evidence="2">
    <location>
        <begin position="322"/>
        <end position="422"/>
    </location>
</feature>
<reference evidence="3 4" key="1">
    <citation type="submission" date="2021-06" db="EMBL/GenBank/DDBJ databases">
        <title>Enterococcus alishanensis sp. nov., a novel lactic acid bacterium isolated from fresh coffee beans.</title>
        <authorList>
            <person name="Chen Y.-S."/>
        </authorList>
    </citation>
    <scope>NUCLEOTIDE SEQUENCE [LARGE SCALE GENOMIC DNA]</scope>
    <source>
        <strain evidence="3 4">ALS3</strain>
    </source>
</reference>
<keyword evidence="1" id="KW-0812">Transmembrane</keyword>
<sequence>MSFSFMVTAYAINYLALIWSFFYKKLLSKRQALILSVITASTALLSVYTSDSFLYINILAYFFIQYFMMYNHTKNWLLPAVFLIFADSLIMLVWVVTYHFPREIMNLLGQPFHYNHLIVSVLQFLLLLLCSFGFSKLDKKYAIWQSLNDTSQKYTRLGLGIFLLFLILMFLHVYISMRGVVVTLLLVLCLMFVISTLLISLLTLINKNYQQRKYVENLTLSLEDERENFQLIREYRHDFRNIMLAMEEYLSNEDIIGAQEFLEQIVGSTKGYLKNYHYDQISVIQNTALRGLVTEFIRVCEQEDIELTLKIDPISTIPTVSLVDFLRVFSILMNNAIEAVQNEKNKKISVSFTNDRDKLIINVANPSSNPVDIAAILKKGNSTKNNHSGLGLWNLKKIIHSYHDCQFLLKNENGFFNAKLILKY</sequence>
<dbReference type="Pfam" id="PF14501">
    <property type="entry name" value="HATPase_c_5"/>
    <property type="match status" value="1"/>
</dbReference>
<keyword evidence="4" id="KW-1185">Reference proteome</keyword>
<evidence type="ECO:0000313" key="4">
    <source>
        <dbReference type="Proteomes" id="UP000774130"/>
    </source>
</evidence>
<feature type="transmembrane region" description="Helical" evidence="1">
    <location>
        <begin position="54"/>
        <end position="70"/>
    </location>
</feature>
<comment type="caution">
    <text evidence="3">The sequence shown here is derived from an EMBL/GenBank/DDBJ whole genome shotgun (WGS) entry which is preliminary data.</text>
</comment>
<keyword evidence="1" id="KW-0472">Membrane</keyword>
<evidence type="ECO:0000259" key="2">
    <source>
        <dbReference type="Pfam" id="PF14501"/>
    </source>
</evidence>
<gene>
    <name evidence="3" type="ORF">KUA55_02315</name>
</gene>
<feature type="transmembrane region" description="Helical" evidence="1">
    <location>
        <begin position="32"/>
        <end position="48"/>
    </location>
</feature>
<dbReference type="RefSeq" id="WP_218324556.1">
    <property type="nucleotide sequence ID" value="NZ_JAHUZB010000001.1"/>
</dbReference>
<dbReference type="PANTHER" id="PTHR40448:SF1">
    <property type="entry name" value="TWO-COMPONENT SENSOR HISTIDINE KINASE"/>
    <property type="match status" value="1"/>
</dbReference>
<evidence type="ECO:0000256" key="1">
    <source>
        <dbReference type="SAM" id="Phobius"/>
    </source>
</evidence>
<name>A0ABS6T9C8_9ENTE</name>
<keyword evidence="1" id="KW-1133">Transmembrane helix</keyword>
<dbReference type="PANTHER" id="PTHR40448">
    <property type="entry name" value="TWO-COMPONENT SENSOR HISTIDINE KINASE"/>
    <property type="match status" value="1"/>
</dbReference>
<organism evidence="3 4">
    <name type="scientific">Enterococcus alishanensis</name>
    <dbReference type="NCBI Taxonomy" id="1303817"/>
    <lineage>
        <taxon>Bacteria</taxon>
        <taxon>Bacillati</taxon>
        <taxon>Bacillota</taxon>
        <taxon>Bacilli</taxon>
        <taxon>Lactobacillales</taxon>
        <taxon>Enterococcaceae</taxon>
        <taxon>Enterococcus</taxon>
    </lineage>
</organism>
<feature type="transmembrane region" description="Helical" evidence="1">
    <location>
        <begin position="154"/>
        <end position="175"/>
    </location>
</feature>